<organism evidence="17">
    <name type="scientific">Salvia splendens</name>
    <name type="common">Scarlet sage</name>
    <dbReference type="NCBI Taxonomy" id="180675"/>
    <lineage>
        <taxon>Eukaryota</taxon>
        <taxon>Viridiplantae</taxon>
        <taxon>Streptophyta</taxon>
        <taxon>Embryophyta</taxon>
        <taxon>Tracheophyta</taxon>
        <taxon>Spermatophyta</taxon>
        <taxon>Magnoliopsida</taxon>
        <taxon>eudicotyledons</taxon>
        <taxon>Gunneridae</taxon>
        <taxon>Pentapetalae</taxon>
        <taxon>asterids</taxon>
        <taxon>lamiids</taxon>
        <taxon>Lamiales</taxon>
        <taxon>Lamiaceae</taxon>
        <taxon>Nepetoideae</taxon>
        <taxon>Mentheae</taxon>
        <taxon>Salviinae</taxon>
        <taxon>Salvia</taxon>
        <taxon>Salvia subgen. Calosphace</taxon>
        <taxon>core Calosphace</taxon>
    </lineage>
</organism>
<comment type="catalytic activity">
    <reaction evidence="1">
        <text>[E2 ubiquitin-conjugating enzyme]-S-ubiquitinyl-L-cysteine + [acceptor protein]-L-lysine = [E2 ubiquitin-conjugating enzyme]-L-cysteine + [acceptor protein]-N(6)-ubiquitinyl-L-lysine.</text>
        <dbReference type="EC" id="2.3.2.31"/>
    </reaction>
</comment>
<dbReference type="PROSITE" id="PS50089">
    <property type="entry name" value="ZF_RING_2"/>
    <property type="match status" value="1"/>
</dbReference>
<feature type="domain" description="RING-type" evidence="16">
    <location>
        <begin position="92"/>
        <end position="301"/>
    </location>
</feature>
<name>A0A8X8ZGT5_SALSN</name>
<evidence type="ECO:0000256" key="2">
    <source>
        <dbReference type="ARBA" id="ARBA00001947"/>
    </source>
</evidence>
<feature type="domain" description="RING-type" evidence="15">
    <location>
        <begin position="96"/>
        <end position="142"/>
    </location>
</feature>
<dbReference type="InterPro" id="IPR031127">
    <property type="entry name" value="E3_UB_ligase_RBR"/>
</dbReference>
<reference evidence="17" key="2">
    <citation type="submission" date="2020-08" db="EMBL/GenBank/DDBJ databases">
        <title>Plant Genome Project.</title>
        <authorList>
            <person name="Zhang R.-G."/>
        </authorList>
    </citation>
    <scope>NUCLEOTIDE SEQUENCE</scope>
    <source>
        <strain evidence="17">Huo1</strain>
        <tissue evidence="17">Leaf</tissue>
    </source>
</reference>
<accession>A0A8X8ZGT5</accession>
<dbReference type="OrthoDB" id="898272at2759"/>
<keyword evidence="8" id="KW-0479">Metal-binding</keyword>
<evidence type="ECO:0000259" key="16">
    <source>
        <dbReference type="PROSITE" id="PS51873"/>
    </source>
</evidence>
<keyword evidence="11" id="KW-0833">Ubl conjugation pathway</keyword>
<evidence type="ECO:0000259" key="15">
    <source>
        <dbReference type="PROSITE" id="PS50089"/>
    </source>
</evidence>
<dbReference type="SUPFAM" id="SSF57850">
    <property type="entry name" value="RING/U-box"/>
    <property type="match status" value="3"/>
</dbReference>
<keyword evidence="9" id="KW-0677">Repeat</keyword>
<dbReference type="InterPro" id="IPR027370">
    <property type="entry name" value="Znf-RING_euk"/>
</dbReference>
<dbReference type="InterPro" id="IPR013083">
    <property type="entry name" value="Znf_RING/FYVE/PHD"/>
</dbReference>
<dbReference type="CDD" id="cd20346">
    <property type="entry name" value="BRcat_RBR_ANKIB1"/>
    <property type="match status" value="1"/>
</dbReference>
<comment type="caution">
    <text evidence="17">The sequence shown here is derived from an EMBL/GenBank/DDBJ whole genome shotgun (WGS) entry which is preliminary data.</text>
</comment>
<sequence>MNLFHHTLGGDWAESRRPPAAADLPKPYKTLTETDIKNLQESDISTVSAALSVPRGLACSLLLTNRWDLHSACDKWLSAAVNLPQQGSATSKRVICNICFDKFPPSKMASAGCGHLFCLKCWNSYIGNAINDGAASLMLRCPESGCGAAVTFEMVERFAPGPKIRKYRRLLRQSYVELNPNRKWCPAPGCNLAIEYEFDGSTSYDVICACSHTFCFFCAAESHRPVSCKVAAAWLATNKSEAKSSKWIVSNTKPCPKCLRPIQKDYGCNHMICTAPCGFHFCWNCLSPMGSNHVLTCADEKRKMKMPTSDAARYTHHRERWEFYENSGKAALGDLERARRWRGGRRMGFVAAAWEQIVACLRVLKWSCAFGYHVAEAGLLEYLQGEAEAAVERLKRCVEEGMGDKGVYVDEGKLRGFEVRILDLTRVTRRCFDTLVSASENWLTEVGGSKRSKPQRISVTRPGYESSKGNIGSSKTSKPQRSSETRPGYKNSNRLMYFFSTSDSDSDSLPFDSGSE</sequence>
<dbReference type="SMART" id="SM00647">
    <property type="entry name" value="IBR"/>
    <property type="match status" value="2"/>
</dbReference>
<evidence type="ECO:0000256" key="5">
    <source>
        <dbReference type="ARBA" id="ARBA00005884"/>
    </source>
</evidence>
<comment type="cofactor">
    <cofactor evidence="2">
        <name>Zn(2+)</name>
        <dbReference type="ChEBI" id="CHEBI:29105"/>
    </cofactor>
</comment>
<dbReference type="Pfam" id="PF22605">
    <property type="entry name" value="IBR_2"/>
    <property type="match status" value="1"/>
</dbReference>
<dbReference type="GO" id="GO:0061630">
    <property type="term" value="F:ubiquitin protein ligase activity"/>
    <property type="evidence" value="ECO:0007669"/>
    <property type="project" value="UniProtKB-EC"/>
</dbReference>
<dbReference type="AlphaFoldDB" id="A0A8X8ZGT5"/>
<comment type="function">
    <text evidence="3">Might act as an E3 ubiquitin-protein ligase, or as part of E3 complex, which accepts ubiquitin from specific E2 ubiquitin-conjugating enzymes and then transfers it to substrates.</text>
</comment>
<dbReference type="InterPro" id="IPR002867">
    <property type="entry name" value="IBR_dom"/>
</dbReference>
<proteinExistence type="inferred from homology"/>
<gene>
    <name evidence="17" type="ORF">SASPL_136811</name>
</gene>
<dbReference type="GO" id="GO:0016567">
    <property type="term" value="P:protein ubiquitination"/>
    <property type="evidence" value="ECO:0007669"/>
    <property type="project" value="InterPro"/>
</dbReference>
<evidence type="ECO:0000256" key="11">
    <source>
        <dbReference type="ARBA" id="ARBA00022786"/>
    </source>
</evidence>
<dbReference type="InterPro" id="IPR044066">
    <property type="entry name" value="TRIAD_supradom"/>
</dbReference>
<keyword evidence="7" id="KW-0808">Transferase</keyword>
<evidence type="ECO:0000256" key="6">
    <source>
        <dbReference type="ARBA" id="ARBA00012251"/>
    </source>
</evidence>
<dbReference type="Proteomes" id="UP000298416">
    <property type="component" value="Unassembled WGS sequence"/>
</dbReference>
<protein>
    <recommendedName>
        <fullName evidence="6">RBR-type E3 ubiquitin transferase</fullName>
        <ecNumber evidence="6">2.3.2.31</ecNumber>
    </recommendedName>
</protein>
<dbReference type="PANTHER" id="PTHR11685">
    <property type="entry name" value="RBR FAMILY RING FINGER AND IBR DOMAIN-CONTAINING"/>
    <property type="match status" value="1"/>
</dbReference>
<reference evidence="17" key="1">
    <citation type="submission" date="2018-01" db="EMBL/GenBank/DDBJ databases">
        <authorList>
            <person name="Mao J.F."/>
        </authorList>
    </citation>
    <scope>NUCLEOTIDE SEQUENCE</scope>
    <source>
        <strain evidence="17">Huo1</strain>
        <tissue evidence="17">Leaf</tissue>
    </source>
</reference>
<evidence type="ECO:0000256" key="10">
    <source>
        <dbReference type="ARBA" id="ARBA00022771"/>
    </source>
</evidence>
<evidence type="ECO:0000256" key="12">
    <source>
        <dbReference type="ARBA" id="ARBA00022833"/>
    </source>
</evidence>
<evidence type="ECO:0000256" key="4">
    <source>
        <dbReference type="ARBA" id="ARBA00004906"/>
    </source>
</evidence>
<comment type="pathway">
    <text evidence="4">Protein modification; protein ubiquitination.</text>
</comment>
<dbReference type="EMBL" id="PNBA02000013">
    <property type="protein sequence ID" value="KAG6404562.1"/>
    <property type="molecule type" value="Genomic_DNA"/>
</dbReference>
<feature type="region of interest" description="Disordered" evidence="14">
    <location>
        <begin position="453"/>
        <end position="492"/>
    </location>
</feature>
<evidence type="ECO:0000313" key="17">
    <source>
        <dbReference type="EMBL" id="KAG6404562.1"/>
    </source>
</evidence>
<dbReference type="Gene3D" id="3.30.40.10">
    <property type="entry name" value="Zinc/RING finger domain, C3HC4 (zinc finger)"/>
    <property type="match status" value="1"/>
</dbReference>
<dbReference type="InterPro" id="IPR001841">
    <property type="entry name" value="Znf_RING"/>
</dbReference>
<evidence type="ECO:0000256" key="13">
    <source>
        <dbReference type="PROSITE-ProRule" id="PRU00175"/>
    </source>
</evidence>
<feature type="compositionally biased region" description="Polar residues" evidence="14">
    <location>
        <begin position="467"/>
        <end position="482"/>
    </location>
</feature>
<dbReference type="GO" id="GO:0008270">
    <property type="term" value="F:zinc ion binding"/>
    <property type="evidence" value="ECO:0007669"/>
    <property type="project" value="UniProtKB-KW"/>
</dbReference>
<evidence type="ECO:0000256" key="3">
    <source>
        <dbReference type="ARBA" id="ARBA00003976"/>
    </source>
</evidence>
<evidence type="ECO:0000256" key="14">
    <source>
        <dbReference type="SAM" id="MobiDB-lite"/>
    </source>
</evidence>
<evidence type="ECO:0000256" key="8">
    <source>
        <dbReference type="ARBA" id="ARBA00022723"/>
    </source>
</evidence>
<evidence type="ECO:0000256" key="9">
    <source>
        <dbReference type="ARBA" id="ARBA00022737"/>
    </source>
</evidence>
<evidence type="ECO:0000256" key="7">
    <source>
        <dbReference type="ARBA" id="ARBA00022679"/>
    </source>
</evidence>
<comment type="similarity">
    <text evidence="5">Belongs to the RBR family. Ariadne subfamily.</text>
</comment>
<keyword evidence="18" id="KW-1185">Reference proteome</keyword>
<keyword evidence="10 13" id="KW-0863">Zinc-finger</keyword>
<dbReference type="FunFam" id="3.30.40.10:FF:000019">
    <property type="entry name" value="RBR-type E3 ubiquitin transferase"/>
    <property type="match status" value="1"/>
</dbReference>
<keyword evidence="12" id="KW-0862">Zinc</keyword>
<feature type="region of interest" description="Disordered" evidence="14">
    <location>
        <begin position="1"/>
        <end position="24"/>
    </location>
</feature>
<evidence type="ECO:0000313" key="18">
    <source>
        <dbReference type="Proteomes" id="UP000298416"/>
    </source>
</evidence>
<evidence type="ECO:0000256" key="1">
    <source>
        <dbReference type="ARBA" id="ARBA00001798"/>
    </source>
</evidence>
<dbReference type="EC" id="2.3.2.31" evidence="6"/>
<dbReference type="PROSITE" id="PS51873">
    <property type="entry name" value="TRIAD"/>
    <property type="match status" value="1"/>
</dbReference>
<dbReference type="Pfam" id="PF13445">
    <property type="entry name" value="zf-RING_UBOX"/>
    <property type="match status" value="1"/>
</dbReference>
<dbReference type="SMART" id="SM00184">
    <property type="entry name" value="RING"/>
    <property type="match status" value="3"/>
</dbReference>
<dbReference type="Gene3D" id="1.20.120.1750">
    <property type="match status" value="1"/>
</dbReference>
<dbReference type="Pfam" id="PF01485">
    <property type="entry name" value="IBR"/>
    <property type="match status" value="1"/>
</dbReference>
<dbReference type="InterPro" id="IPR054694">
    <property type="entry name" value="Parkin-like_IBR"/>
</dbReference>